<reference evidence="2 3" key="1">
    <citation type="submission" date="2016-02" db="EMBL/GenBank/DDBJ databases">
        <title>Genome sequence of Clostridium thermobutyricum DSM 4928.</title>
        <authorList>
            <person name="Poehlein A."/>
            <person name="Daniel R."/>
        </authorList>
    </citation>
    <scope>NUCLEOTIDE SEQUENCE [LARGE SCALE GENOMIC DNA]</scope>
    <source>
        <strain evidence="2 3">DSM 4928</strain>
    </source>
</reference>
<dbReference type="EMBL" id="LTAY01000070">
    <property type="protein sequence ID" value="OPX46696.1"/>
    <property type="molecule type" value="Genomic_DNA"/>
</dbReference>
<dbReference type="Proteomes" id="UP000191448">
    <property type="component" value="Unassembled WGS sequence"/>
</dbReference>
<dbReference type="GO" id="GO:0045454">
    <property type="term" value="P:cell redox homeostasis"/>
    <property type="evidence" value="ECO:0007669"/>
    <property type="project" value="TreeGrafter"/>
</dbReference>
<dbReference type="CDD" id="cd02976">
    <property type="entry name" value="NrdH"/>
    <property type="match status" value="1"/>
</dbReference>
<gene>
    <name evidence="2" type="primary">grxC_1</name>
    <name evidence="2" type="ORF">CLTHE_25160</name>
</gene>
<dbReference type="Pfam" id="PF00462">
    <property type="entry name" value="Glutaredoxin"/>
    <property type="match status" value="1"/>
</dbReference>
<dbReference type="PROSITE" id="PS51354">
    <property type="entry name" value="GLUTAREDOXIN_2"/>
    <property type="match status" value="1"/>
</dbReference>
<dbReference type="PANTHER" id="PTHR34386:SF1">
    <property type="entry name" value="GLUTAREDOXIN-LIKE PROTEIN NRDH"/>
    <property type="match status" value="1"/>
</dbReference>
<dbReference type="InterPro" id="IPR036249">
    <property type="entry name" value="Thioredoxin-like_sf"/>
</dbReference>
<name>A0A1V4STB5_9CLOT</name>
<dbReference type="InterPro" id="IPR051548">
    <property type="entry name" value="Grx-like_ET"/>
</dbReference>
<evidence type="ECO:0000313" key="2">
    <source>
        <dbReference type="EMBL" id="OPX46696.1"/>
    </source>
</evidence>
<organism evidence="2 3">
    <name type="scientific">Clostridium thermobutyricum DSM 4928</name>
    <dbReference type="NCBI Taxonomy" id="1121339"/>
    <lineage>
        <taxon>Bacteria</taxon>
        <taxon>Bacillati</taxon>
        <taxon>Bacillota</taxon>
        <taxon>Clostridia</taxon>
        <taxon>Eubacteriales</taxon>
        <taxon>Clostridiaceae</taxon>
        <taxon>Clostridium</taxon>
    </lineage>
</organism>
<evidence type="ECO:0000259" key="1">
    <source>
        <dbReference type="Pfam" id="PF00462"/>
    </source>
</evidence>
<dbReference type="AlphaFoldDB" id="A0A1V4STB5"/>
<dbReference type="InterPro" id="IPR002109">
    <property type="entry name" value="Glutaredoxin"/>
</dbReference>
<accession>A0A1V4STB5</accession>
<evidence type="ECO:0000313" key="3">
    <source>
        <dbReference type="Proteomes" id="UP000191448"/>
    </source>
</evidence>
<dbReference type="PANTHER" id="PTHR34386">
    <property type="entry name" value="GLUTAREDOXIN"/>
    <property type="match status" value="1"/>
</dbReference>
<dbReference type="OrthoDB" id="9795531at2"/>
<dbReference type="SUPFAM" id="SSF52833">
    <property type="entry name" value="Thioredoxin-like"/>
    <property type="match status" value="1"/>
</dbReference>
<dbReference type="RefSeq" id="WP_002598937.1">
    <property type="nucleotide sequence ID" value="NZ_LTAY01000070.1"/>
</dbReference>
<sequence length="75" mass="8523">MVKVYSTSWCPGCIKLKKYLDMKGIEYATVNVADAQEERLEVIKVSGQKTVPVLDYNGEIVVGFDKKRIDELIQK</sequence>
<comment type="caution">
    <text evidence="2">The sequence shown here is derived from an EMBL/GenBank/DDBJ whole genome shotgun (WGS) entry which is preliminary data.</text>
</comment>
<dbReference type="Gene3D" id="3.40.30.10">
    <property type="entry name" value="Glutaredoxin"/>
    <property type="match status" value="1"/>
</dbReference>
<proteinExistence type="predicted"/>
<feature type="domain" description="Glutaredoxin" evidence="1">
    <location>
        <begin position="2"/>
        <end position="61"/>
    </location>
</feature>
<dbReference type="GO" id="GO:0009055">
    <property type="term" value="F:electron transfer activity"/>
    <property type="evidence" value="ECO:0007669"/>
    <property type="project" value="TreeGrafter"/>
</dbReference>
<protein>
    <submittedName>
        <fullName evidence="2">Glutaredoxin-3</fullName>
    </submittedName>
</protein>